<keyword evidence="6" id="KW-0614">Plasmid</keyword>
<dbReference type="InterPro" id="IPR007792">
    <property type="entry name" value="T4SS_VirB3/TrbD/AvhB"/>
</dbReference>
<feature type="transmembrane region" description="Helical" evidence="5">
    <location>
        <begin position="12"/>
        <end position="34"/>
    </location>
</feature>
<organism evidence="6 7">
    <name type="scientific">Thioflavicoccus mobilis 8321</name>
    <dbReference type="NCBI Taxonomy" id="765912"/>
    <lineage>
        <taxon>Bacteria</taxon>
        <taxon>Pseudomonadati</taxon>
        <taxon>Pseudomonadota</taxon>
        <taxon>Gammaproteobacteria</taxon>
        <taxon>Chromatiales</taxon>
        <taxon>Chromatiaceae</taxon>
        <taxon>Thioflavicoccus</taxon>
    </lineage>
</organism>
<evidence type="ECO:0000256" key="1">
    <source>
        <dbReference type="ARBA" id="ARBA00004370"/>
    </source>
</evidence>
<evidence type="ECO:0000313" key="6">
    <source>
        <dbReference type="EMBL" id="AGA92404.1"/>
    </source>
</evidence>
<evidence type="ECO:0000313" key="7">
    <source>
        <dbReference type="Proteomes" id="UP000010816"/>
    </source>
</evidence>
<comment type="subcellular location">
    <subcellularLocation>
        <location evidence="1">Membrane</location>
    </subcellularLocation>
</comment>
<evidence type="ECO:0000256" key="4">
    <source>
        <dbReference type="ARBA" id="ARBA00023136"/>
    </source>
</evidence>
<accession>L0H479</accession>
<evidence type="ECO:0000256" key="5">
    <source>
        <dbReference type="SAM" id="Phobius"/>
    </source>
</evidence>
<keyword evidence="2 5" id="KW-0812">Transmembrane</keyword>
<feature type="transmembrane region" description="Helical" evidence="5">
    <location>
        <begin position="40"/>
        <end position="57"/>
    </location>
</feature>
<dbReference type="AlphaFoldDB" id="L0H479"/>
<gene>
    <name evidence="6" type="ORF">Thimo_3752</name>
</gene>
<evidence type="ECO:0000256" key="3">
    <source>
        <dbReference type="ARBA" id="ARBA00022989"/>
    </source>
</evidence>
<dbReference type="Pfam" id="PF05101">
    <property type="entry name" value="VirB3"/>
    <property type="match status" value="1"/>
</dbReference>
<dbReference type="HOGENOM" id="CLU_158477_3_0_6"/>
<dbReference type="EMBL" id="CP003052">
    <property type="protein sequence ID" value="AGA92404.1"/>
    <property type="molecule type" value="Genomic_DNA"/>
</dbReference>
<dbReference type="RefSeq" id="WP_015282523.1">
    <property type="nucleotide sequence ID" value="NC_019941.1"/>
</dbReference>
<keyword evidence="7" id="KW-1185">Reference proteome</keyword>
<sequence>MSDPLFQGMTRPAMLAGVTYSGVILNMMLVITPFVMLNSLWSLLAAIPIHGAMWLVCKWDPRFFDLVMVWMQTSANARHRYIWKGSTYRP</sequence>
<dbReference type="Proteomes" id="UP000010816">
    <property type="component" value="Plasmid pTHIMO01"/>
</dbReference>
<evidence type="ECO:0000256" key="2">
    <source>
        <dbReference type="ARBA" id="ARBA00022692"/>
    </source>
</evidence>
<proteinExistence type="predicted"/>
<keyword evidence="4 5" id="KW-0472">Membrane</keyword>
<dbReference type="GO" id="GO:0016020">
    <property type="term" value="C:membrane"/>
    <property type="evidence" value="ECO:0007669"/>
    <property type="project" value="UniProtKB-SubCell"/>
</dbReference>
<name>L0H479_9GAMM</name>
<protein>
    <submittedName>
        <fullName evidence="6">Type IV secretory pathway, VirB3 component</fullName>
    </submittedName>
</protein>
<geneLocation type="plasmid" evidence="6 7">
    <name>pTHIMO01</name>
</geneLocation>
<dbReference type="KEGG" id="tmb:Thimo_3752"/>
<dbReference type="OrthoDB" id="6624477at2"/>
<keyword evidence="3 5" id="KW-1133">Transmembrane helix</keyword>
<reference evidence="6 7" key="1">
    <citation type="submission" date="2011-09" db="EMBL/GenBank/DDBJ databases">
        <title>Complete sequence of plasmid of Thioflavicoccus mobilis 8321.</title>
        <authorList>
            <consortium name="US DOE Joint Genome Institute"/>
            <person name="Lucas S."/>
            <person name="Han J."/>
            <person name="Lapidus A."/>
            <person name="Cheng J.-F."/>
            <person name="Goodwin L."/>
            <person name="Pitluck S."/>
            <person name="Peters L."/>
            <person name="Ovchinnikova G."/>
            <person name="Lu M."/>
            <person name="Detter J.C."/>
            <person name="Han C."/>
            <person name="Tapia R."/>
            <person name="Land M."/>
            <person name="Hauser L."/>
            <person name="Kyrpides N."/>
            <person name="Ivanova N."/>
            <person name="Pagani I."/>
            <person name="Vogl K."/>
            <person name="Liu Z."/>
            <person name="Imhoff J."/>
            <person name="Thiel V."/>
            <person name="Frigaard N.-U."/>
            <person name="Bryant D."/>
            <person name="Woyke T."/>
        </authorList>
    </citation>
    <scope>NUCLEOTIDE SEQUENCE [LARGE SCALE GENOMIC DNA]</scope>
    <source>
        <strain evidence="6 7">8321</strain>
        <plasmid evidence="7">Plasmid pTHIMO01</plasmid>
    </source>
</reference>